<evidence type="ECO:0000313" key="3">
    <source>
        <dbReference type="EMBL" id="MBO0952655.1"/>
    </source>
</evidence>
<evidence type="ECO:0000259" key="2">
    <source>
        <dbReference type="Pfam" id="PF01757"/>
    </source>
</evidence>
<keyword evidence="3" id="KW-0808">Transferase</keyword>
<keyword evidence="1" id="KW-0472">Membrane</keyword>
<keyword evidence="4" id="KW-1185">Reference proteome</keyword>
<dbReference type="InterPro" id="IPR050623">
    <property type="entry name" value="Glucan_succinyl_AcylTrfase"/>
</dbReference>
<dbReference type="Proteomes" id="UP000664628">
    <property type="component" value="Unassembled WGS sequence"/>
</dbReference>
<feature type="transmembrane region" description="Helical" evidence="1">
    <location>
        <begin position="262"/>
        <end position="281"/>
    </location>
</feature>
<dbReference type="EMBL" id="JAFMYW010000012">
    <property type="protein sequence ID" value="MBO0952655.1"/>
    <property type="molecule type" value="Genomic_DNA"/>
</dbReference>
<proteinExistence type="predicted"/>
<feature type="transmembrane region" description="Helical" evidence="1">
    <location>
        <begin position="25"/>
        <end position="49"/>
    </location>
</feature>
<reference evidence="3 4" key="1">
    <citation type="submission" date="2021-03" db="EMBL/GenBank/DDBJ databases">
        <title>Fibrella sp. HMF5405 genome sequencing and assembly.</title>
        <authorList>
            <person name="Kang H."/>
            <person name="Kim H."/>
            <person name="Bae S."/>
            <person name="Joh K."/>
        </authorList>
    </citation>
    <scope>NUCLEOTIDE SEQUENCE [LARGE SCALE GENOMIC DNA]</scope>
    <source>
        <strain evidence="3 4">HMF5405</strain>
    </source>
</reference>
<feature type="transmembrane region" description="Helical" evidence="1">
    <location>
        <begin position="358"/>
        <end position="381"/>
    </location>
</feature>
<feature type="transmembrane region" description="Helical" evidence="1">
    <location>
        <begin position="69"/>
        <end position="87"/>
    </location>
</feature>
<sequence length="395" mass="46072">MQPTSASSTTPAPFTSTGRRHDLDWLRIIAIITLLFYHTGMIYVSWGWHIKSETHSQPMEEVMRWLHRWRMPLLFFISGAGTFFALQKRSYGAYAKERVWRLFIPLVFGMFVVVPPQIYIEWLFRGRFTGSYSDFYPEVFHFQSYEDGGTGGAFSWHHLWFICYLFFYSLLSIPVFRWLTSPGGQRVTNRLGTLLNRPGGALWLVVPLLINDVVLGGFFPNETHGLTDDWAYFMKNLLIFWTGYVLISRREFWQILADQRRYYLVATLVCTALLYGSRAVWSDDVIDQHALLRTVYSFNSISLTWFSVLMTIGYGYTYLNRNHRWLPQLNAAVYPFYILHQTVIVLIGYYVLTRTSLGVYTGFLTISFSSLAICAITYLALIRPFQLIRLFFGVK</sequence>
<feature type="transmembrane region" description="Helical" evidence="1">
    <location>
        <begin position="99"/>
        <end position="120"/>
    </location>
</feature>
<evidence type="ECO:0000256" key="1">
    <source>
        <dbReference type="SAM" id="Phobius"/>
    </source>
</evidence>
<feature type="transmembrane region" description="Helical" evidence="1">
    <location>
        <begin position="301"/>
        <end position="319"/>
    </location>
</feature>
<feature type="domain" description="Acyltransferase 3" evidence="2">
    <location>
        <begin position="21"/>
        <end position="378"/>
    </location>
</feature>
<keyword evidence="3" id="KW-0012">Acyltransferase</keyword>
<feature type="transmembrane region" description="Helical" evidence="1">
    <location>
        <begin position="200"/>
        <end position="218"/>
    </location>
</feature>
<comment type="caution">
    <text evidence="3">The sequence shown here is derived from an EMBL/GenBank/DDBJ whole genome shotgun (WGS) entry which is preliminary data.</text>
</comment>
<keyword evidence="1" id="KW-0812">Transmembrane</keyword>
<dbReference type="RefSeq" id="WP_207332603.1">
    <property type="nucleotide sequence ID" value="NZ_JAFMYW010000012.1"/>
</dbReference>
<dbReference type="PANTHER" id="PTHR36927:SF3">
    <property type="entry name" value="GLUCANS BIOSYNTHESIS PROTEIN C"/>
    <property type="match status" value="1"/>
</dbReference>
<feature type="transmembrane region" description="Helical" evidence="1">
    <location>
        <begin position="230"/>
        <end position="247"/>
    </location>
</feature>
<organism evidence="3 4">
    <name type="scientific">Fibrella forsythiae</name>
    <dbReference type="NCBI Taxonomy" id="2817061"/>
    <lineage>
        <taxon>Bacteria</taxon>
        <taxon>Pseudomonadati</taxon>
        <taxon>Bacteroidota</taxon>
        <taxon>Cytophagia</taxon>
        <taxon>Cytophagales</taxon>
        <taxon>Spirosomataceae</taxon>
        <taxon>Fibrella</taxon>
    </lineage>
</organism>
<dbReference type="InterPro" id="IPR002656">
    <property type="entry name" value="Acyl_transf_3_dom"/>
</dbReference>
<feature type="transmembrane region" description="Helical" evidence="1">
    <location>
        <begin position="331"/>
        <end position="352"/>
    </location>
</feature>
<dbReference type="GO" id="GO:0016746">
    <property type="term" value="F:acyltransferase activity"/>
    <property type="evidence" value="ECO:0007669"/>
    <property type="project" value="UniProtKB-KW"/>
</dbReference>
<name>A0ABS3JRL6_9BACT</name>
<accession>A0ABS3JRL6</accession>
<evidence type="ECO:0000313" key="4">
    <source>
        <dbReference type="Proteomes" id="UP000664628"/>
    </source>
</evidence>
<keyword evidence="1" id="KW-1133">Transmembrane helix</keyword>
<protein>
    <submittedName>
        <fullName evidence="3">Acyltransferase</fullName>
    </submittedName>
</protein>
<feature type="transmembrane region" description="Helical" evidence="1">
    <location>
        <begin position="159"/>
        <end position="179"/>
    </location>
</feature>
<gene>
    <name evidence="3" type="ORF">J2I46_29010</name>
</gene>
<dbReference type="Pfam" id="PF01757">
    <property type="entry name" value="Acyl_transf_3"/>
    <property type="match status" value="1"/>
</dbReference>
<dbReference type="PANTHER" id="PTHR36927">
    <property type="entry name" value="BLR4337 PROTEIN"/>
    <property type="match status" value="1"/>
</dbReference>